<dbReference type="GO" id="GO:0004329">
    <property type="term" value="F:formate-tetrahydrofolate ligase activity"/>
    <property type="evidence" value="ECO:0007669"/>
    <property type="project" value="InterPro"/>
</dbReference>
<evidence type="ECO:0008006" key="6">
    <source>
        <dbReference type="Google" id="ProtNLM"/>
    </source>
</evidence>
<accession>A0A382I7Z4</accession>
<dbReference type="Pfam" id="PF01268">
    <property type="entry name" value="FTHFS"/>
    <property type="match status" value="1"/>
</dbReference>
<keyword evidence="4" id="KW-0067">ATP-binding</keyword>
<keyword evidence="3" id="KW-0547">Nucleotide-binding</keyword>
<dbReference type="Gene3D" id="3.40.50.300">
    <property type="entry name" value="P-loop containing nucleotide triphosphate hydrolases"/>
    <property type="match status" value="2"/>
</dbReference>
<organism evidence="5">
    <name type="scientific">marine metagenome</name>
    <dbReference type="NCBI Taxonomy" id="408172"/>
    <lineage>
        <taxon>unclassified sequences</taxon>
        <taxon>metagenomes</taxon>
        <taxon>ecological metagenomes</taxon>
    </lineage>
</organism>
<reference evidence="5" key="1">
    <citation type="submission" date="2018-05" db="EMBL/GenBank/DDBJ databases">
        <authorList>
            <person name="Lanie J.A."/>
            <person name="Ng W.-L."/>
            <person name="Kazmierczak K.M."/>
            <person name="Andrzejewski T.M."/>
            <person name="Davidsen T.M."/>
            <person name="Wayne K.J."/>
            <person name="Tettelin H."/>
            <person name="Glass J.I."/>
            <person name="Rusch D."/>
            <person name="Podicherti R."/>
            <person name="Tsui H.-C.T."/>
            <person name="Winkler M.E."/>
        </authorList>
    </citation>
    <scope>NUCLEOTIDE SEQUENCE</scope>
</reference>
<evidence type="ECO:0000256" key="1">
    <source>
        <dbReference type="ARBA" id="ARBA00022563"/>
    </source>
</evidence>
<dbReference type="SUPFAM" id="SSF52540">
    <property type="entry name" value="P-loop containing nucleoside triphosphate hydrolases"/>
    <property type="match status" value="1"/>
</dbReference>
<feature type="non-terminal residue" evidence="5">
    <location>
        <position position="293"/>
    </location>
</feature>
<evidence type="ECO:0000256" key="3">
    <source>
        <dbReference type="ARBA" id="ARBA00022741"/>
    </source>
</evidence>
<evidence type="ECO:0000313" key="5">
    <source>
        <dbReference type="EMBL" id="SVB95359.1"/>
    </source>
</evidence>
<dbReference type="AlphaFoldDB" id="A0A382I7Z4"/>
<dbReference type="GO" id="GO:0005524">
    <property type="term" value="F:ATP binding"/>
    <property type="evidence" value="ECO:0007669"/>
    <property type="project" value="UniProtKB-KW"/>
</dbReference>
<sequence>MRPISEIAGELGIPSDAVLPYGKYKAKIPLSEIKTNSPRGKLIVVTGITPTPAGEGKTTTTVGLAQGMGRIGKKVAATLREPSLGPIFGIKGGGTGGGISRVEPEDEVNIHFTGDAHAVGSAHNLLAALTDNVAQRRSIEGFSPVNVSLRRVTDVEERSLRNIVTGLGGSGNAPLRETGFDIVTASEVMAILALCSSLDDLRNRLSRIVVGYLDSGEPVTAQDIGAVGSMMSLLRTAIQPNLVQTTEGQPVFVHSGPFGNIAHGCCSVVSDRMALSYADYVLTEAGFGADLGF</sequence>
<gene>
    <name evidence="5" type="ORF">METZ01_LOCUS248213</name>
</gene>
<dbReference type="InterPro" id="IPR027417">
    <property type="entry name" value="P-loop_NTPase"/>
</dbReference>
<keyword evidence="1" id="KW-0554">One-carbon metabolism</keyword>
<name>A0A382I7Z4_9ZZZZ</name>
<evidence type="ECO:0000256" key="4">
    <source>
        <dbReference type="ARBA" id="ARBA00022840"/>
    </source>
</evidence>
<dbReference type="EMBL" id="UINC01065559">
    <property type="protein sequence ID" value="SVB95359.1"/>
    <property type="molecule type" value="Genomic_DNA"/>
</dbReference>
<protein>
    <recommendedName>
        <fullName evidence="6">Formate--tetrahydrofolate ligase</fullName>
    </recommendedName>
</protein>
<dbReference type="InterPro" id="IPR000559">
    <property type="entry name" value="Formate_THF_ligase"/>
</dbReference>
<dbReference type="GO" id="GO:0006730">
    <property type="term" value="P:one-carbon metabolic process"/>
    <property type="evidence" value="ECO:0007669"/>
    <property type="project" value="UniProtKB-KW"/>
</dbReference>
<evidence type="ECO:0000256" key="2">
    <source>
        <dbReference type="ARBA" id="ARBA00022598"/>
    </source>
</evidence>
<proteinExistence type="predicted"/>
<keyword evidence="2" id="KW-0436">Ligase</keyword>